<sequence>MSRQRVRGALLDAVLALAFGALALEQVTTSPIGILPAAAGPPIAVLSGLALLARRRAPIPVLAVCLLSDIAVGTNMPTALALYTVTAAYGNTRRTWVWVVVAMAVGAVPWGVWSLFQFSSTLPIALLFYAVPALLGLWVGQRRLVLEGLRERAEAAERERDLRAAAAVEAERMRIAREMHDIVAHRISQVTVLAGALEVSSEGKPAEIAGTIRDTGTLALTEMRELLGVLRTDAPLRPAPDLRAVGELVEEAVAAGQRVELVAPEQLPEVPGQVGRAAYRLIQEALTNAAKHAAGAVVRVAITVSDGLRIDVRNGAGEPTALAAQGSGFGLIGMRDRVELAGGTLHSGPLAAGGFTVHANFPLEHHE</sequence>
<dbReference type="Gene3D" id="3.30.565.10">
    <property type="entry name" value="Histidine kinase-like ATPase, C-terminal domain"/>
    <property type="match status" value="1"/>
</dbReference>
<keyword evidence="13" id="KW-1185">Reference proteome</keyword>
<comment type="catalytic activity">
    <reaction evidence="1">
        <text>ATP + protein L-histidine = ADP + protein N-phospho-L-histidine.</text>
        <dbReference type="EC" id="2.7.13.3"/>
    </reaction>
</comment>
<dbReference type="CDD" id="cd16917">
    <property type="entry name" value="HATPase_UhpB-NarQ-NarX-like"/>
    <property type="match status" value="1"/>
</dbReference>
<evidence type="ECO:0000259" key="11">
    <source>
        <dbReference type="Pfam" id="PF07730"/>
    </source>
</evidence>
<evidence type="ECO:0000313" key="13">
    <source>
        <dbReference type="Proteomes" id="UP000602198"/>
    </source>
</evidence>
<dbReference type="EMBL" id="JAERRJ010000012">
    <property type="protein sequence ID" value="MBL1078651.1"/>
    <property type="molecule type" value="Genomic_DNA"/>
</dbReference>
<evidence type="ECO:0000313" key="12">
    <source>
        <dbReference type="EMBL" id="MBL1078651.1"/>
    </source>
</evidence>
<keyword evidence="9" id="KW-1133">Transmembrane helix</keyword>
<keyword evidence="3" id="KW-0597">Phosphoprotein</keyword>
<dbReference type="Pfam" id="PF07730">
    <property type="entry name" value="HisKA_3"/>
    <property type="match status" value="1"/>
</dbReference>
<dbReference type="InterPro" id="IPR050482">
    <property type="entry name" value="Sensor_HK_TwoCompSys"/>
</dbReference>
<name>A0ABS1MEC9_9NOCA</name>
<dbReference type="InterPro" id="IPR036890">
    <property type="entry name" value="HATPase_C_sf"/>
</dbReference>
<keyword evidence="5" id="KW-0547">Nucleotide-binding</keyword>
<reference evidence="12 13" key="1">
    <citation type="submission" date="2021-01" db="EMBL/GenBank/DDBJ databases">
        <title>WGS of actinomycetes isolated from Thailand.</title>
        <authorList>
            <person name="Thawai C."/>
        </authorList>
    </citation>
    <scope>NUCLEOTIDE SEQUENCE [LARGE SCALE GENOMIC DNA]</scope>
    <source>
        <strain evidence="12 13">LPG 2</strain>
    </source>
</reference>
<feature type="transmembrane region" description="Helical" evidence="9">
    <location>
        <begin position="33"/>
        <end position="53"/>
    </location>
</feature>
<evidence type="ECO:0000256" key="8">
    <source>
        <dbReference type="ARBA" id="ARBA00023012"/>
    </source>
</evidence>
<evidence type="ECO:0000256" key="7">
    <source>
        <dbReference type="ARBA" id="ARBA00022840"/>
    </source>
</evidence>
<dbReference type="EC" id="2.7.13.3" evidence="2"/>
<feature type="domain" description="Signal transduction histidine kinase subgroup 3 dimerisation and phosphoacceptor" evidence="11">
    <location>
        <begin position="171"/>
        <end position="233"/>
    </location>
</feature>
<evidence type="ECO:0000259" key="10">
    <source>
        <dbReference type="Pfam" id="PF02518"/>
    </source>
</evidence>
<dbReference type="Gene3D" id="1.20.5.1930">
    <property type="match status" value="1"/>
</dbReference>
<protein>
    <recommendedName>
        <fullName evidence="2">histidine kinase</fullName>
        <ecNumber evidence="2">2.7.13.3</ecNumber>
    </recommendedName>
</protein>
<dbReference type="Pfam" id="PF02518">
    <property type="entry name" value="HATPase_c"/>
    <property type="match status" value="1"/>
</dbReference>
<keyword evidence="9" id="KW-0812">Transmembrane</keyword>
<dbReference type="PANTHER" id="PTHR24421:SF10">
    <property type="entry name" value="NITRATE_NITRITE SENSOR PROTEIN NARQ"/>
    <property type="match status" value="1"/>
</dbReference>
<feature type="transmembrane region" description="Helical" evidence="9">
    <location>
        <begin position="96"/>
        <end position="116"/>
    </location>
</feature>
<proteinExistence type="predicted"/>
<dbReference type="GO" id="GO:0016301">
    <property type="term" value="F:kinase activity"/>
    <property type="evidence" value="ECO:0007669"/>
    <property type="project" value="UniProtKB-KW"/>
</dbReference>
<dbReference type="SUPFAM" id="SSF55874">
    <property type="entry name" value="ATPase domain of HSP90 chaperone/DNA topoisomerase II/histidine kinase"/>
    <property type="match status" value="1"/>
</dbReference>
<comment type="caution">
    <text evidence="12">The sequence shown here is derived from an EMBL/GenBank/DDBJ whole genome shotgun (WGS) entry which is preliminary data.</text>
</comment>
<dbReference type="PANTHER" id="PTHR24421">
    <property type="entry name" value="NITRATE/NITRITE SENSOR PROTEIN NARX-RELATED"/>
    <property type="match status" value="1"/>
</dbReference>
<keyword evidence="4" id="KW-0808">Transferase</keyword>
<dbReference type="Proteomes" id="UP000602198">
    <property type="component" value="Unassembled WGS sequence"/>
</dbReference>
<evidence type="ECO:0000256" key="4">
    <source>
        <dbReference type="ARBA" id="ARBA00022679"/>
    </source>
</evidence>
<keyword evidence="9" id="KW-0472">Membrane</keyword>
<feature type="domain" description="Histidine kinase/HSP90-like ATPase" evidence="10">
    <location>
        <begin position="276"/>
        <end position="364"/>
    </location>
</feature>
<evidence type="ECO:0000256" key="3">
    <source>
        <dbReference type="ARBA" id="ARBA00022553"/>
    </source>
</evidence>
<evidence type="ECO:0000256" key="2">
    <source>
        <dbReference type="ARBA" id="ARBA00012438"/>
    </source>
</evidence>
<gene>
    <name evidence="12" type="ORF">JK358_30035</name>
</gene>
<keyword evidence="8" id="KW-0902">Two-component regulatory system</keyword>
<evidence type="ECO:0000256" key="5">
    <source>
        <dbReference type="ARBA" id="ARBA00022741"/>
    </source>
</evidence>
<keyword evidence="7" id="KW-0067">ATP-binding</keyword>
<evidence type="ECO:0000256" key="6">
    <source>
        <dbReference type="ARBA" id="ARBA00022777"/>
    </source>
</evidence>
<evidence type="ECO:0000256" key="1">
    <source>
        <dbReference type="ARBA" id="ARBA00000085"/>
    </source>
</evidence>
<dbReference type="RefSeq" id="WP_201954288.1">
    <property type="nucleotide sequence ID" value="NZ_JAERRJ010000012.1"/>
</dbReference>
<evidence type="ECO:0000256" key="9">
    <source>
        <dbReference type="SAM" id="Phobius"/>
    </source>
</evidence>
<feature type="transmembrane region" description="Helical" evidence="9">
    <location>
        <begin position="122"/>
        <end position="140"/>
    </location>
</feature>
<dbReference type="InterPro" id="IPR011712">
    <property type="entry name" value="Sig_transdc_His_kin_sub3_dim/P"/>
</dbReference>
<accession>A0ABS1MEC9</accession>
<dbReference type="InterPro" id="IPR003594">
    <property type="entry name" value="HATPase_dom"/>
</dbReference>
<keyword evidence="6 12" id="KW-0418">Kinase</keyword>
<organism evidence="12 13">
    <name type="scientific">Nocardia acididurans</name>
    <dbReference type="NCBI Taxonomy" id="2802282"/>
    <lineage>
        <taxon>Bacteria</taxon>
        <taxon>Bacillati</taxon>
        <taxon>Actinomycetota</taxon>
        <taxon>Actinomycetes</taxon>
        <taxon>Mycobacteriales</taxon>
        <taxon>Nocardiaceae</taxon>
        <taxon>Nocardia</taxon>
    </lineage>
</organism>